<accession>A0AAU9SVQ5</accession>
<dbReference type="InterPro" id="IPR011050">
    <property type="entry name" value="Pectin_lyase_fold/virulence"/>
</dbReference>
<dbReference type="Gene3D" id="2.160.20.10">
    <property type="entry name" value="Single-stranded right-handed beta-helix, Pectin lyase-like"/>
    <property type="match status" value="2"/>
</dbReference>
<keyword evidence="3" id="KW-1185">Reference proteome</keyword>
<evidence type="ECO:0000313" key="2">
    <source>
        <dbReference type="EMBL" id="CAH2073449.1"/>
    </source>
</evidence>
<gene>
    <name evidence="2" type="ORF">TAV2_LOCUS19105</name>
</gene>
<protein>
    <recommendedName>
        <fullName evidence="4">Pectate lyase</fullName>
    </recommendedName>
</protein>
<dbReference type="InterPro" id="IPR045032">
    <property type="entry name" value="PEL"/>
</dbReference>
<dbReference type="Proteomes" id="UP000836841">
    <property type="component" value="Chromosome 6"/>
</dbReference>
<reference evidence="2 3" key="1">
    <citation type="submission" date="2022-03" db="EMBL/GenBank/DDBJ databases">
        <authorList>
            <person name="Nunn A."/>
            <person name="Chopra R."/>
            <person name="Nunn A."/>
            <person name="Contreras Garrido A."/>
        </authorList>
    </citation>
    <scope>NUCLEOTIDE SEQUENCE [LARGE SCALE GENOMIC DNA]</scope>
</reference>
<evidence type="ECO:0000313" key="3">
    <source>
        <dbReference type="Proteomes" id="UP000836841"/>
    </source>
</evidence>
<dbReference type="InterPro" id="IPR012334">
    <property type="entry name" value="Pectin_lyas_fold"/>
</dbReference>
<evidence type="ECO:0008006" key="4">
    <source>
        <dbReference type="Google" id="ProtNLM"/>
    </source>
</evidence>
<dbReference type="EMBL" id="OU466862">
    <property type="protein sequence ID" value="CAH2073449.1"/>
    <property type="molecule type" value="Genomic_DNA"/>
</dbReference>
<dbReference type="PANTHER" id="PTHR31683">
    <property type="entry name" value="PECTATE LYASE 18-RELATED"/>
    <property type="match status" value="1"/>
</dbReference>
<feature type="chain" id="PRO_5043538336" description="Pectate lyase" evidence="1">
    <location>
        <begin position="25"/>
        <end position="272"/>
    </location>
</feature>
<organism evidence="2 3">
    <name type="scientific">Thlaspi arvense</name>
    <name type="common">Field penny-cress</name>
    <dbReference type="NCBI Taxonomy" id="13288"/>
    <lineage>
        <taxon>Eukaryota</taxon>
        <taxon>Viridiplantae</taxon>
        <taxon>Streptophyta</taxon>
        <taxon>Embryophyta</taxon>
        <taxon>Tracheophyta</taxon>
        <taxon>Spermatophyta</taxon>
        <taxon>Magnoliopsida</taxon>
        <taxon>eudicotyledons</taxon>
        <taxon>Gunneridae</taxon>
        <taxon>Pentapetalae</taxon>
        <taxon>rosids</taxon>
        <taxon>malvids</taxon>
        <taxon>Brassicales</taxon>
        <taxon>Brassicaceae</taxon>
        <taxon>Thlaspideae</taxon>
        <taxon>Thlaspi</taxon>
    </lineage>
</organism>
<sequence length="272" mass="30408">MVRFLNIALIQFLIVLFAANVLEATELNVMDKCWRPNPHWRRSRNQLARCSVGFAGKMTGNIGKGVTQYKVTNPSDDPLNPKPGTLRYGATLVKGKKWITFKRNMKINLHKPLLISSFTTLDGRGVSVHISGPACLIVYKATDVIIHGLKIHDLRYGYAHVANNYYQGWTQYAIGGSMSPRVKSESNYFVAPKSGRKEITWKKHNKGDQMQWKFYSVNDYFENGACFGLHKGVGKARPNYGPSQSFTVANAKTVKKLTSSAGALQCTRNSIC</sequence>
<proteinExistence type="predicted"/>
<evidence type="ECO:0000256" key="1">
    <source>
        <dbReference type="SAM" id="SignalP"/>
    </source>
</evidence>
<keyword evidence="1" id="KW-0732">Signal</keyword>
<dbReference type="SUPFAM" id="SSF51126">
    <property type="entry name" value="Pectin lyase-like"/>
    <property type="match status" value="1"/>
</dbReference>
<feature type="signal peptide" evidence="1">
    <location>
        <begin position="1"/>
        <end position="24"/>
    </location>
</feature>
<dbReference type="AlphaFoldDB" id="A0AAU9SVQ5"/>
<name>A0AAU9SVQ5_THLAR</name>
<dbReference type="GO" id="GO:0030570">
    <property type="term" value="F:pectate lyase activity"/>
    <property type="evidence" value="ECO:0007669"/>
    <property type="project" value="InterPro"/>
</dbReference>
<dbReference type="PANTHER" id="PTHR31683:SF74">
    <property type="entry name" value="PECTATE LYASE"/>
    <property type="match status" value="1"/>
</dbReference>